<reference evidence="2 3" key="2">
    <citation type="journal article" date="2012" name="Proc. Natl. Acad. Sci. U.S.A.">
        <title>Antigenic diversity is generated by distinct evolutionary mechanisms in African trypanosome species.</title>
        <authorList>
            <person name="Jackson A.P."/>
            <person name="Berry A."/>
            <person name="Aslett M."/>
            <person name="Allison H.C."/>
            <person name="Burton P."/>
            <person name="Vavrova-Anderson J."/>
            <person name="Brown R."/>
            <person name="Browne H."/>
            <person name="Corton N."/>
            <person name="Hauser H."/>
            <person name="Gamble J."/>
            <person name="Gilderthorp R."/>
            <person name="Marcello L."/>
            <person name="McQuillan J."/>
            <person name="Otto T.D."/>
            <person name="Quail M.A."/>
            <person name="Sanders M.J."/>
            <person name="van Tonder A."/>
            <person name="Ginger M.L."/>
            <person name="Field M.C."/>
            <person name="Barry J.D."/>
            <person name="Hertz-Fowler C."/>
            <person name="Berriman M."/>
        </authorList>
    </citation>
    <scope>NUCLEOTIDE SEQUENCE [LARGE SCALE GENOMIC DNA]</scope>
    <source>
        <strain evidence="2 3">IL3000</strain>
    </source>
</reference>
<reference evidence="3" key="1">
    <citation type="submission" date="2011-07" db="EMBL/GenBank/DDBJ databases">
        <title>Divergent evolution of antigenic variation in African trypanosomes.</title>
        <authorList>
            <person name="Jackson A.P."/>
            <person name="Berry A."/>
            <person name="Allison H.C."/>
            <person name="Burton P."/>
            <person name="Anderson J."/>
            <person name="Aslett M."/>
            <person name="Brown R."/>
            <person name="Corton N."/>
            <person name="Harris D."/>
            <person name="Hauser H."/>
            <person name="Gamble J."/>
            <person name="Gilderthorp R."/>
            <person name="McQuillan J."/>
            <person name="Quail M.A."/>
            <person name="Sanders M."/>
            <person name="Van Tonder A."/>
            <person name="Ginger M.L."/>
            <person name="Donelson J.E."/>
            <person name="Field M.C."/>
            <person name="Barry J.D."/>
            <person name="Berriman M."/>
            <person name="Hertz-Fowler C."/>
        </authorList>
    </citation>
    <scope>NUCLEOTIDE SEQUENCE [LARGE SCALE GENOMIC DNA]</scope>
    <source>
        <strain evidence="3">IL3000</strain>
    </source>
</reference>
<evidence type="ECO:0000256" key="1">
    <source>
        <dbReference type="SAM" id="MobiDB-lite"/>
    </source>
</evidence>
<feature type="compositionally biased region" description="Pro residues" evidence="1">
    <location>
        <begin position="85"/>
        <end position="106"/>
    </location>
</feature>
<dbReference type="VEuPathDB" id="TriTrypDB:TcIL3000_0_26250"/>
<evidence type="ECO:0000313" key="2">
    <source>
        <dbReference type="EMBL" id="CCD11661.1"/>
    </source>
</evidence>
<name>F9W3E9_TRYCI</name>
<proteinExistence type="predicted"/>
<gene>
    <name evidence="2" type="ORF">TCIL3000_0_26250</name>
</gene>
<accession>F9W3E9</accession>
<dbReference type="Proteomes" id="UP000000702">
    <property type="component" value="Unassembled WGS sequence"/>
</dbReference>
<evidence type="ECO:0000313" key="3">
    <source>
        <dbReference type="Proteomes" id="UP000000702"/>
    </source>
</evidence>
<sequence length="237" mass="26210">MIPSFSFMHRYDNGLHRVSLSRPSSAICCYISFHISAFPFSRCRCHREPLYSGGGSLASPRVRHRRSHPTTESVATPAAGAPLGAPAPAPAPALVPRPAPQPPPRGHCPRPAARHPPQVPPQLRLRLRLPLPASPRLLESPAPQPALRHPRPSAPPRLLQLQLSLLLLPPRPLPLPLPLLPLLLLLRLLPLPTQCPPPLQPHIRVVDHPPRHIPQQWKDPNLCEHRCLIRALQLPLP</sequence>
<protein>
    <submittedName>
        <fullName evidence="2">WGS project CAEQ00000000 data, annotated contig 1045</fullName>
    </submittedName>
</protein>
<dbReference type="AlphaFoldDB" id="F9W3E9"/>
<keyword evidence="3" id="KW-1185">Reference proteome</keyword>
<dbReference type="EMBL" id="CAEQ01000401">
    <property type="protein sequence ID" value="CCD11661.1"/>
    <property type="molecule type" value="Genomic_DNA"/>
</dbReference>
<feature type="non-terminal residue" evidence="2">
    <location>
        <position position="237"/>
    </location>
</feature>
<comment type="caution">
    <text evidence="2">The sequence shown here is derived from an EMBL/GenBank/DDBJ whole genome shotgun (WGS) entry which is preliminary data.</text>
</comment>
<feature type="region of interest" description="Disordered" evidence="1">
    <location>
        <begin position="54"/>
        <end position="119"/>
    </location>
</feature>
<organism evidence="2 3">
    <name type="scientific">Trypanosoma congolense (strain IL3000)</name>
    <dbReference type="NCBI Taxonomy" id="1068625"/>
    <lineage>
        <taxon>Eukaryota</taxon>
        <taxon>Discoba</taxon>
        <taxon>Euglenozoa</taxon>
        <taxon>Kinetoplastea</taxon>
        <taxon>Metakinetoplastina</taxon>
        <taxon>Trypanosomatida</taxon>
        <taxon>Trypanosomatidae</taxon>
        <taxon>Trypanosoma</taxon>
        <taxon>Nannomonas</taxon>
    </lineage>
</organism>